<reference evidence="1 2" key="1">
    <citation type="submission" date="2019-10" db="EMBL/GenBank/DDBJ databases">
        <authorList>
            <person name="Palmer J.M."/>
        </authorList>
    </citation>
    <scope>NUCLEOTIDE SEQUENCE [LARGE SCALE GENOMIC DNA]</scope>
    <source>
        <strain evidence="1 2">TWF506</strain>
    </source>
</reference>
<protein>
    <submittedName>
        <fullName evidence="1">Uncharacterized protein</fullName>
    </submittedName>
</protein>
<comment type="caution">
    <text evidence="1">The sequence shown here is derived from an EMBL/GenBank/DDBJ whole genome shotgun (WGS) entry which is preliminary data.</text>
</comment>
<dbReference type="EMBL" id="JAVHJM010000011">
    <property type="protein sequence ID" value="KAK6502631.1"/>
    <property type="molecule type" value="Genomic_DNA"/>
</dbReference>
<sequence>MTTTPPEFVDVIRPHVVEYYEQLGLFDPPSGNKRKISASTISPIVSSSDGPPRDFTPSHILDGRGKFSAASEVKLTADIVIPVKLESSETLEYMGQR</sequence>
<accession>A0AAN8RR18</accession>
<proteinExistence type="predicted"/>
<gene>
    <name evidence="1" type="ORF">TWF506_003211</name>
</gene>
<keyword evidence="2" id="KW-1185">Reference proteome</keyword>
<dbReference type="AlphaFoldDB" id="A0AAN8RR18"/>
<name>A0AAN8RR18_9PEZI</name>
<evidence type="ECO:0000313" key="2">
    <source>
        <dbReference type="Proteomes" id="UP001307849"/>
    </source>
</evidence>
<evidence type="ECO:0000313" key="1">
    <source>
        <dbReference type="EMBL" id="KAK6502631.1"/>
    </source>
</evidence>
<organism evidence="1 2">
    <name type="scientific">Arthrobotrys conoides</name>
    <dbReference type="NCBI Taxonomy" id="74498"/>
    <lineage>
        <taxon>Eukaryota</taxon>
        <taxon>Fungi</taxon>
        <taxon>Dikarya</taxon>
        <taxon>Ascomycota</taxon>
        <taxon>Pezizomycotina</taxon>
        <taxon>Orbiliomycetes</taxon>
        <taxon>Orbiliales</taxon>
        <taxon>Orbiliaceae</taxon>
        <taxon>Arthrobotrys</taxon>
    </lineage>
</organism>
<dbReference type="Proteomes" id="UP001307849">
    <property type="component" value="Unassembled WGS sequence"/>
</dbReference>